<protein>
    <submittedName>
        <fullName evidence="1">Uncharacterized protein</fullName>
    </submittedName>
</protein>
<dbReference type="Pfam" id="PF04578">
    <property type="entry name" value="DUF594"/>
    <property type="match status" value="1"/>
</dbReference>
<dbReference type="AlphaFoldDB" id="B8BH79"/>
<keyword evidence="2" id="KW-1185">Reference proteome</keyword>
<dbReference type="InterPro" id="IPR007658">
    <property type="entry name" value="DUF594"/>
</dbReference>
<evidence type="ECO:0000313" key="2">
    <source>
        <dbReference type="Proteomes" id="UP000007015"/>
    </source>
</evidence>
<evidence type="ECO:0000313" key="1">
    <source>
        <dbReference type="EMBL" id="EEC67078.1"/>
    </source>
</evidence>
<gene>
    <name evidence="1" type="ORF">OsI_33843</name>
</gene>
<organism evidence="1 2">
    <name type="scientific">Oryza sativa subsp. indica</name>
    <name type="common">Rice</name>
    <dbReference type="NCBI Taxonomy" id="39946"/>
    <lineage>
        <taxon>Eukaryota</taxon>
        <taxon>Viridiplantae</taxon>
        <taxon>Streptophyta</taxon>
        <taxon>Embryophyta</taxon>
        <taxon>Tracheophyta</taxon>
        <taxon>Spermatophyta</taxon>
        <taxon>Magnoliopsida</taxon>
        <taxon>Liliopsida</taxon>
        <taxon>Poales</taxon>
        <taxon>Poaceae</taxon>
        <taxon>BOP clade</taxon>
        <taxon>Oryzoideae</taxon>
        <taxon>Oryzeae</taxon>
        <taxon>Oryzinae</taxon>
        <taxon>Oryza</taxon>
        <taxon>Oryza sativa</taxon>
    </lineage>
</organism>
<dbReference type="Proteomes" id="UP000007015">
    <property type="component" value="Chromosome 10"/>
</dbReference>
<dbReference type="HOGENOM" id="CLU_1430183_0_0_1"/>
<dbReference type="EMBL" id="CM000135">
    <property type="protein sequence ID" value="EEC67078.1"/>
    <property type="molecule type" value="Genomic_DNA"/>
</dbReference>
<sequence length="190" mass="20953">MAKAVLDEVFEERKHLLHWEHQNFPHCGSSVQILDRLRGYESGNIVLDANEQGNTILKKGAVLGRKLTETTGDNSEALWKFLAEFWSGYIVYLAASTRASQHKMYLTTGGELVTHLWALLSHAGEPIAISVVLPEALAGLSLLPFLPYPYLIVWVRPVLHWWQMATAPALSWQGGAAQGSMAEMEAATAG</sequence>
<accession>B8BH79</accession>
<proteinExistence type="predicted"/>
<dbReference type="STRING" id="39946.B8BH79"/>
<dbReference type="Gramene" id="BGIOSGA031810-TA">
    <property type="protein sequence ID" value="BGIOSGA031810-PA"/>
    <property type="gene ID" value="BGIOSGA031810"/>
</dbReference>
<name>B8BH79_ORYSI</name>
<reference evidence="1 2" key="1">
    <citation type="journal article" date="2005" name="PLoS Biol.">
        <title>The genomes of Oryza sativa: a history of duplications.</title>
        <authorList>
            <person name="Yu J."/>
            <person name="Wang J."/>
            <person name="Lin W."/>
            <person name="Li S."/>
            <person name="Li H."/>
            <person name="Zhou J."/>
            <person name="Ni P."/>
            <person name="Dong W."/>
            <person name="Hu S."/>
            <person name="Zeng C."/>
            <person name="Zhang J."/>
            <person name="Zhang Y."/>
            <person name="Li R."/>
            <person name="Xu Z."/>
            <person name="Li S."/>
            <person name="Li X."/>
            <person name="Zheng H."/>
            <person name="Cong L."/>
            <person name="Lin L."/>
            <person name="Yin J."/>
            <person name="Geng J."/>
            <person name="Li G."/>
            <person name="Shi J."/>
            <person name="Liu J."/>
            <person name="Lv H."/>
            <person name="Li J."/>
            <person name="Wang J."/>
            <person name="Deng Y."/>
            <person name="Ran L."/>
            <person name="Shi X."/>
            <person name="Wang X."/>
            <person name="Wu Q."/>
            <person name="Li C."/>
            <person name="Ren X."/>
            <person name="Wang J."/>
            <person name="Wang X."/>
            <person name="Li D."/>
            <person name="Liu D."/>
            <person name="Zhang X."/>
            <person name="Ji Z."/>
            <person name="Zhao W."/>
            <person name="Sun Y."/>
            <person name="Zhang Z."/>
            <person name="Bao J."/>
            <person name="Han Y."/>
            <person name="Dong L."/>
            <person name="Ji J."/>
            <person name="Chen P."/>
            <person name="Wu S."/>
            <person name="Liu J."/>
            <person name="Xiao Y."/>
            <person name="Bu D."/>
            <person name="Tan J."/>
            <person name="Yang L."/>
            <person name="Ye C."/>
            <person name="Zhang J."/>
            <person name="Xu J."/>
            <person name="Zhou Y."/>
            <person name="Yu Y."/>
            <person name="Zhang B."/>
            <person name="Zhuang S."/>
            <person name="Wei H."/>
            <person name="Liu B."/>
            <person name="Lei M."/>
            <person name="Yu H."/>
            <person name="Li Y."/>
            <person name="Xu H."/>
            <person name="Wei S."/>
            <person name="He X."/>
            <person name="Fang L."/>
            <person name="Zhang Z."/>
            <person name="Zhang Y."/>
            <person name="Huang X."/>
            <person name="Su Z."/>
            <person name="Tong W."/>
            <person name="Li J."/>
            <person name="Tong Z."/>
            <person name="Li S."/>
            <person name="Ye J."/>
            <person name="Wang L."/>
            <person name="Fang L."/>
            <person name="Lei T."/>
            <person name="Chen C."/>
            <person name="Chen H."/>
            <person name="Xu Z."/>
            <person name="Li H."/>
            <person name="Huang H."/>
            <person name="Zhang F."/>
            <person name="Xu H."/>
            <person name="Li N."/>
            <person name="Zhao C."/>
            <person name="Li S."/>
            <person name="Dong L."/>
            <person name="Huang Y."/>
            <person name="Li L."/>
            <person name="Xi Y."/>
            <person name="Qi Q."/>
            <person name="Li W."/>
            <person name="Zhang B."/>
            <person name="Hu W."/>
            <person name="Zhang Y."/>
            <person name="Tian X."/>
            <person name="Jiao Y."/>
            <person name="Liang X."/>
            <person name="Jin J."/>
            <person name="Gao L."/>
            <person name="Zheng W."/>
            <person name="Hao B."/>
            <person name="Liu S."/>
            <person name="Wang W."/>
            <person name="Yuan L."/>
            <person name="Cao M."/>
            <person name="McDermott J."/>
            <person name="Samudrala R."/>
            <person name="Wang J."/>
            <person name="Wong G.K."/>
            <person name="Yang H."/>
        </authorList>
    </citation>
    <scope>NUCLEOTIDE SEQUENCE [LARGE SCALE GENOMIC DNA]</scope>
    <source>
        <strain evidence="2">cv. 93-11</strain>
    </source>
</reference>